<name>A0ABP0N2X5_9DINO</name>
<organism evidence="12 13">
    <name type="scientific">Durusdinium trenchii</name>
    <dbReference type="NCBI Taxonomy" id="1381693"/>
    <lineage>
        <taxon>Eukaryota</taxon>
        <taxon>Sar</taxon>
        <taxon>Alveolata</taxon>
        <taxon>Dinophyceae</taxon>
        <taxon>Suessiales</taxon>
        <taxon>Symbiodiniaceae</taxon>
        <taxon>Durusdinium</taxon>
    </lineage>
</organism>
<dbReference type="Pfam" id="PF00929">
    <property type="entry name" value="RNase_T"/>
    <property type="match status" value="1"/>
</dbReference>
<comment type="function">
    <text evidence="9">Exoribonuclease involved in ribosome biosynthesis. Involved in the processing of ITS1, the internal transcribed spacer localized between the 18S and 5.8S rRNAs.</text>
</comment>
<keyword evidence="4" id="KW-0698">rRNA processing</keyword>
<dbReference type="EMBL" id="CAXAMN010021339">
    <property type="protein sequence ID" value="CAK9058107.1"/>
    <property type="molecule type" value="Genomic_DNA"/>
</dbReference>
<evidence type="ECO:0000313" key="12">
    <source>
        <dbReference type="EMBL" id="CAK9058107.1"/>
    </source>
</evidence>
<comment type="subcellular location">
    <subcellularLocation>
        <location evidence="1">Nucleus</location>
    </subcellularLocation>
</comment>
<evidence type="ECO:0000256" key="9">
    <source>
        <dbReference type="ARBA" id="ARBA00025599"/>
    </source>
</evidence>
<evidence type="ECO:0000259" key="11">
    <source>
        <dbReference type="SMART" id="SM00479"/>
    </source>
</evidence>
<gene>
    <name evidence="12" type="ORF">CCMP2556_LOCUS28636</name>
</gene>
<keyword evidence="8" id="KW-0539">Nucleus</keyword>
<dbReference type="InterPro" id="IPR037431">
    <property type="entry name" value="REX4_DEDDh_dom"/>
</dbReference>
<evidence type="ECO:0000256" key="8">
    <source>
        <dbReference type="ARBA" id="ARBA00023242"/>
    </source>
</evidence>
<feature type="compositionally biased region" description="Basic residues" evidence="10">
    <location>
        <begin position="343"/>
        <end position="355"/>
    </location>
</feature>
<dbReference type="Proteomes" id="UP001642484">
    <property type="component" value="Unassembled WGS sequence"/>
</dbReference>
<dbReference type="Gene3D" id="3.30.420.10">
    <property type="entry name" value="Ribonuclease H-like superfamily/Ribonuclease H"/>
    <property type="match status" value="1"/>
</dbReference>
<evidence type="ECO:0000256" key="2">
    <source>
        <dbReference type="ARBA" id="ARBA00010489"/>
    </source>
</evidence>
<dbReference type="SUPFAM" id="SSF53098">
    <property type="entry name" value="Ribonuclease H-like"/>
    <property type="match status" value="1"/>
</dbReference>
<keyword evidence="7" id="KW-0269">Exonuclease</keyword>
<dbReference type="SMART" id="SM00479">
    <property type="entry name" value="EXOIII"/>
    <property type="match status" value="1"/>
</dbReference>
<evidence type="ECO:0000256" key="4">
    <source>
        <dbReference type="ARBA" id="ARBA00022552"/>
    </source>
</evidence>
<comment type="caution">
    <text evidence="12">The sequence shown here is derived from an EMBL/GenBank/DDBJ whole genome shotgun (WGS) entry which is preliminary data.</text>
</comment>
<reference evidence="12 13" key="1">
    <citation type="submission" date="2024-02" db="EMBL/GenBank/DDBJ databases">
        <authorList>
            <person name="Chen Y."/>
            <person name="Shah S."/>
            <person name="Dougan E. K."/>
            <person name="Thang M."/>
            <person name="Chan C."/>
        </authorList>
    </citation>
    <scope>NUCLEOTIDE SEQUENCE [LARGE SCALE GENOMIC DNA]</scope>
</reference>
<dbReference type="InterPro" id="IPR047021">
    <property type="entry name" value="REXO1/3/4-like"/>
</dbReference>
<evidence type="ECO:0000256" key="5">
    <source>
        <dbReference type="ARBA" id="ARBA00022722"/>
    </source>
</evidence>
<proteinExistence type="inferred from homology"/>
<dbReference type="InterPro" id="IPR012337">
    <property type="entry name" value="RNaseH-like_sf"/>
</dbReference>
<feature type="region of interest" description="Disordered" evidence="10">
    <location>
        <begin position="292"/>
        <end position="355"/>
    </location>
</feature>
<keyword evidence="5" id="KW-0540">Nuclease</keyword>
<dbReference type="InterPro" id="IPR013520">
    <property type="entry name" value="Ribonucl_H"/>
</dbReference>
<feature type="compositionally biased region" description="Basic residues" evidence="10">
    <location>
        <begin position="318"/>
        <end position="332"/>
    </location>
</feature>
<comment type="similarity">
    <text evidence="2">Belongs to the REXO4 family.</text>
</comment>
<protein>
    <recommendedName>
        <fullName evidence="3">RNA exonuclease 4</fullName>
    </recommendedName>
</protein>
<dbReference type="PANTHER" id="PTHR12801:SF45">
    <property type="entry name" value="RNA EXONUCLEASE 4"/>
    <property type="match status" value="1"/>
</dbReference>
<evidence type="ECO:0000313" key="13">
    <source>
        <dbReference type="Proteomes" id="UP001642484"/>
    </source>
</evidence>
<dbReference type="PANTHER" id="PTHR12801">
    <property type="entry name" value="RNA EXONUCLEASE REXO1 / RECO3 FAMILY MEMBER-RELATED"/>
    <property type="match status" value="1"/>
</dbReference>
<feature type="domain" description="Exonuclease" evidence="11">
    <location>
        <begin position="125"/>
        <end position="288"/>
    </location>
</feature>
<keyword evidence="6" id="KW-0378">Hydrolase</keyword>
<dbReference type="CDD" id="cd06144">
    <property type="entry name" value="REX4_like"/>
    <property type="match status" value="1"/>
</dbReference>
<feature type="region of interest" description="Disordered" evidence="10">
    <location>
        <begin position="58"/>
        <end position="84"/>
    </location>
</feature>
<keyword evidence="13" id="KW-1185">Reference proteome</keyword>
<sequence length="355" mass="39122">MHSTFPVFIRVILCGRASLPHVALSDCRMKDGKDVNVLKVLKKDAKLRQTHGIADADDGVLSQKHGGAAGGATRESGKAAGKPVPPAHQFFVSQNWKTLIQRRPDVAPKAKKEALGQKVLGIGENVVAMDCEMVGVGPNGTRSVLARVSIVDSEGKVLLDKYVRPKERVTDFRTPITGITGSSLFREGVISEDEARELAAKAMDGKIVVGHSLQNDFQALLLSHPHVLIRDTSVYRPLRPPGQKKTPSLRKLAEYWLQEKIQEGTHDSIQDAKTALRLYMLKSKAWEKQMRSAMQHHTSIDDEEDDGEKVDRTSLSGAKKKVKKGPKAKKKKVDFPTGEVAKATKKKKRKRAVPR</sequence>
<evidence type="ECO:0000256" key="6">
    <source>
        <dbReference type="ARBA" id="ARBA00022801"/>
    </source>
</evidence>
<evidence type="ECO:0000256" key="10">
    <source>
        <dbReference type="SAM" id="MobiDB-lite"/>
    </source>
</evidence>
<dbReference type="InterPro" id="IPR036397">
    <property type="entry name" value="RNaseH_sf"/>
</dbReference>
<accession>A0ABP0N2X5</accession>
<evidence type="ECO:0000256" key="1">
    <source>
        <dbReference type="ARBA" id="ARBA00004123"/>
    </source>
</evidence>
<evidence type="ECO:0000256" key="7">
    <source>
        <dbReference type="ARBA" id="ARBA00022839"/>
    </source>
</evidence>
<evidence type="ECO:0000256" key="3">
    <source>
        <dbReference type="ARBA" id="ARBA00016937"/>
    </source>
</evidence>